<dbReference type="Pfam" id="PF16197">
    <property type="entry name" value="KAsynt_C_assoc"/>
    <property type="match status" value="1"/>
</dbReference>
<evidence type="ECO:0000259" key="3">
    <source>
        <dbReference type="PROSITE" id="PS52004"/>
    </source>
</evidence>
<organism evidence="4 5">
    <name type="scientific">Cladosporium halotolerans</name>
    <dbReference type="NCBI Taxonomy" id="1052096"/>
    <lineage>
        <taxon>Eukaryota</taxon>
        <taxon>Fungi</taxon>
        <taxon>Dikarya</taxon>
        <taxon>Ascomycota</taxon>
        <taxon>Pezizomycotina</taxon>
        <taxon>Dothideomycetes</taxon>
        <taxon>Dothideomycetidae</taxon>
        <taxon>Cladosporiales</taxon>
        <taxon>Cladosporiaceae</taxon>
        <taxon>Cladosporium</taxon>
    </lineage>
</organism>
<keyword evidence="5" id="KW-1185">Reference proteome</keyword>
<dbReference type="EMBL" id="JAAQHG020000653">
    <property type="protein sequence ID" value="KAL1581601.1"/>
    <property type="molecule type" value="Genomic_DNA"/>
</dbReference>
<feature type="domain" description="Ketosynthase family 3 (KS3)" evidence="3">
    <location>
        <begin position="1"/>
        <end position="121"/>
    </location>
</feature>
<evidence type="ECO:0000313" key="5">
    <source>
        <dbReference type="Proteomes" id="UP000803884"/>
    </source>
</evidence>
<dbReference type="Pfam" id="PF02801">
    <property type="entry name" value="Ketoacyl-synt_C"/>
    <property type="match status" value="1"/>
</dbReference>
<dbReference type="AlphaFoldDB" id="A0AB34KCE8"/>
<dbReference type="Proteomes" id="UP000803884">
    <property type="component" value="Unassembled WGS sequence"/>
</dbReference>
<protein>
    <recommendedName>
        <fullName evidence="3">Ketosynthase family 3 (KS3) domain-containing protein</fullName>
    </recommendedName>
</protein>
<sequence>SRRKQGTGTAVGDPLELAAVAQAIVESRRSEPLYVGSIKSNIGHTEGAAGIAGLIKCILMLEKGVILPNIHFDRPNKRIPFERDGIKVLTEGLPWPKNLDRRASINLFGFGGTNAHAIVESFPTPFISSLDHAAQVDASEVVAVTPNHPRLFVLSGHE</sequence>
<reference evidence="4 5" key="1">
    <citation type="journal article" date="2020" name="Microbiol. Resour. Announc.">
        <title>Draft Genome Sequence of a Cladosporium Species Isolated from the Mesophotic Ascidian Didemnum maculosum.</title>
        <authorList>
            <person name="Gioti A."/>
            <person name="Siaperas R."/>
            <person name="Nikolaivits E."/>
            <person name="Le Goff G."/>
            <person name="Ouazzani J."/>
            <person name="Kotoulas G."/>
            <person name="Topakas E."/>
        </authorList>
    </citation>
    <scope>NUCLEOTIDE SEQUENCE [LARGE SCALE GENOMIC DNA]</scope>
    <source>
        <strain evidence="4 5">TM138-S3</strain>
    </source>
</reference>
<proteinExistence type="predicted"/>
<comment type="caution">
    <text evidence="4">The sequence shown here is derived from an EMBL/GenBank/DDBJ whole genome shotgun (WGS) entry which is preliminary data.</text>
</comment>
<feature type="non-terminal residue" evidence="4">
    <location>
        <position position="1"/>
    </location>
</feature>
<dbReference type="GeneID" id="96011081"/>
<gene>
    <name evidence="4" type="ORF">WHR41_09641</name>
</gene>
<dbReference type="GO" id="GO:0004312">
    <property type="term" value="F:fatty acid synthase activity"/>
    <property type="evidence" value="ECO:0007669"/>
    <property type="project" value="TreeGrafter"/>
</dbReference>
<dbReference type="InterPro" id="IPR014031">
    <property type="entry name" value="Ketoacyl_synth_C"/>
</dbReference>
<keyword evidence="1" id="KW-0596">Phosphopantetheine</keyword>
<dbReference type="Gene3D" id="3.40.47.10">
    <property type="match status" value="1"/>
</dbReference>
<keyword evidence="2" id="KW-0597">Phosphoprotein</keyword>
<dbReference type="CDD" id="cd00833">
    <property type="entry name" value="PKS"/>
    <property type="match status" value="1"/>
</dbReference>
<evidence type="ECO:0000256" key="2">
    <source>
        <dbReference type="ARBA" id="ARBA00022553"/>
    </source>
</evidence>
<dbReference type="SUPFAM" id="SSF53901">
    <property type="entry name" value="Thiolase-like"/>
    <property type="match status" value="1"/>
</dbReference>
<name>A0AB34KCE8_9PEZI</name>
<dbReference type="GO" id="GO:0044550">
    <property type="term" value="P:secondary metabolite biosynthetic process"/>
    <property type="evidence" value="ECO:0007669"/>
    <property type="project" value="TreeGrafter"/>
</dbReference>
<dbReference type="PANTHER" id="PTHR43775">
    <property type="entry name" value="FATTY ACID SYNTHASE"/>
    <property type="match status" value="1"/>
</dbReference>
<dbReference type="RefSeq" id="XP_069224711.1">
    <property type="nucleotide sequence ID" value="XM_069378243.1"/>
</dbReference>
<dbReference type="SMART" id="SM00825">
    <property type="entry name" value="PKS_KS"/>
    <property type="match status" value="1"/>
</dbReference>
<dbReference type="InterPro" id="IPR016039">
    <property type="entry name" value="Thiolase-like"/>
</dbReference>
<dbReference type="InterPro" id="IPR050091">
    <property type="entry name" value="PKS_NRPS_Biosynth_Enz"/>
</dbReference>
<feature type="non-terminal residue" evidence="4">
    <location>
        <position position="158"/>
    </location>
</feature>
<dbReference type="InterPro" id="IPR020841">
    <property type="entry name" value="PKS_Beta-ketoAc_synthase_dom"/>
</dbReference>
<dbReference type="GO" id="GO:0006633">
    <property type="term" value="P:fatty acid biosynthetic process"/>
    <property type="evidence" value="ECO:0007669"/>
    <property type="project" value="TreeGrafter"/>
</dbReference>
<accession>A0AB34KCE8</accession>
<evidence type="ECO:0000256" key="1">
    <source>
        <dbReference type="ARBA" id="ARBA00022450"/>
    </source>
</evidence>
<dbReference type="InterPro" id="IPR032821">
    <property type="entry name" value="PKS_assoc"/>
</dbReference>
<dbReference type="PANTHER" id="PTHR43775:SF37">
    <property type="entry name" value="SI:DKEY-61P9.11"/>
    <property type="match status" value="1"/>
</dbReference>
<evidence type="ECO:0000313" key="4">
    <source>
        <dbReference type="EMBL" id="KAL1581601.1"/>
    </source>
</evidence>
<dbReference type="PROSITE" id="PS52004">
    <property type="entry name" value="KS3_2"/>
    <property type="match status" value="1"/>
</dbReference>